<dbReference type="Proteomes" id="UP000009168">
    <property type="component" value="Unassembled WGS sequence"/>
</dbReference>
<organism evidence="2 3">
    <name type="scientific">Tetrahymena thermophila (strain SB210)</name>
    <dbReference type="NCBI Taxonomy" id="312017"/>
    <lineage>
        <taxon>Eukaryota</taxon>
        <taxon>Sar</taxon>
        <taxon>Alveolata</taxon>
        <taxon>Ciliophora</taxon>
        <taxon>Intramacronucleata</taxon>
        <taxon>Oligohymenophorea</taxon>
        <taxon>Hymenostomatida</taxon>
        <taxon>Tetrahymenina</taxon>
        <taxon>Tetrahymenidae</taxon>
        <taxon>Tetrahymena</taxon>
    </lineage>
</organism>
<feature type="compositionally biased region" description="Low complexity" evidence="1">
    <location>
        <begin position="70"/>
        <end position="79"/>
    </location>
</feature>
<gene>
    <name evidence="2" type="ORF">TTHERM_00723440</name>
</gene>
<proteinExistence type="predicted"/>
<reference evidence="3" key="1">
    <citation type="journal article" date="2006" name="PLoS Biol.">
        <title>Macronuclear genome sequence of the ciliate Tetrahymena thermophila, a model eukaryote.</title>
        <authorList>
            <person name="Eisen J.A."/>
            <person name="Coyne R.S."/>
            <person name="Wu M."/>
            <person name="Wu D."/>
            <person name="Thiagarajan M."/>
            <person name="Wortman J.R."/>
            <person name="Badger J.H."/>
            <person name="Ren Q."/>
            <person name="Amedeo P."/>
            <person name="Jones K.M."/>
            <person name="Tallon L.J."/>
            <person name="Delcher A.L."/>
            <person name="Salzberg S.L."/>
            <person name="Silva J.C."/>
            <person name="Haas B.J."/>
            <person name="Majoros W.H."/>
            <person name="Farzad M."/>
            <person name="Carlton J.M."/>
            <person name="Smith R.K. Jr."/>
            <person name="Garg J."/>
            <person name="Pearlman R.E."/>
            <person name="Karrer K.M."/>
            <person name="Sun L."/>
            <person name="Manning G."/>
            <person name="Elde N.C."/>
            <person name="Turkewitz A.P."/>
            <person name="Asai D.J."/>
            <person name="Wilkes D.E."/>
            <person name="Wang Y."/>
            <person name="Cai H."/>
            <person name="Collins K."/>
            <person name="Stewart B.A."/>
            <person name="Lee S.R."/>
            <person name="Wilamowska K."/>
            <person name="Weinberg Z."/>
            <person name="Ruzzo W.L."/>
            <person name="Wloga D."/>
            <person name="Gaertig J."/>
            <person name="Frankel J."/>
            <person name="Tsao C.-C."/>
            <person name="Gorovsky M.A."/>
            <person name="Keeling P.J."/>
            <person name="Waller R.F."/>
            <person name="Patron N.J."/>
            <person name="Cherry J.M."/>
            <person name="Stover N.A."/>
            <person name="Krieger C.J."/>
            <person name="del Toro C."/>
            <person name="Ryder H.F."/>
            <person name="Williamson S.C."/>
            <person name="Barbeau R.A."/>
            <person name="Hamilton E.P."/>
            <person name="Orias E."/>
        </authorList>
    </citation>
    <scope>NUCLEOTIDE SEQUENCE [LARGE SCALE GENOMIC DNA]</scope>
    <source>
        <strain evidence="3">SB210</strain>
    </source>
</reference>
<protein>
    <submittedName>
        <fullName evidence="2">Uncharacterized protein</fullName>
    </submittedName>
</protein>
<accession>I7MFR6</accession>
<dbReference type="HOGENOM" id="CLU_2019865_0_0_1"/>
<dbReference type="KEGG" id="tet:TTHERM_00723440"/>
<feature type="compositionally biased region" description="Polar residues" evidence="1">
    <location>
        <begin position="82"/>
        <end position="96"/>
    </location>
</feature>
<feature type="region of interest" description="Disordered" evidence="1">
    <location>
        <begin position="70"/>
        <end position="101"/>
    </location>
</feature>
<dbReference type="EMBL" id="GG662432">
    <property type="protein sequence ID" value="EAR84159.1"/>
    <property type="molecule type" value="Genomic_DNA"/>
</dbReference>
<name>I7MFR6_TETTS</name>
<feature type="region of interest" description="Disordered" evidence="1">
    <location>
        <begin position="1"/>
        <end position="27"/>
    </location>
</feature>
<dbReference type="InterPro" id="IPR010736">
    <property type="entry name" value="SHIPPO-rpt"/>
</dbReference>
<evidence type="ECO:0000313" key="2">
    <source>
        <dbReference type="EMBL" id="EAR84159.1"/>
    </source>
</evidence>
<dbReference type="GeneID" id="7840373"/>
<evidence type="ECO:0000313" key="3">
    <source>
        <dbReference type="Proteomes" id="UP000009168"/>
    </source>
</evidence>
<sequence>MSQNNSSPSFPRAQRNDIFKLNDNPGSGSYNLPSQFDTFGSCYYKNKQSFTFGSKTEYQIINGDCFYQAPRNGNPGPGNYNLYEQQRKNNQGSKISSSEKSDCAQFQEEINTSAFNQDKEVFL</sequence>
<dbReference type="Pfam" id="PF07004">
    <property type="entry name" value="SHIPPO-rpt"/>
    <property type="match status" value="2"/>
</dbReference>
<dbReference type="InParanoid" id="I7MFR6"/>
<evidence type="ECO:0000256" key="1">
    <source>
        <dbReference type="SAM" id="MobiDB-lite"/>
    </source>
</evidence>
<keyword evidence="3" id="KW-1185">Reference proteome</keyword>
<dbReference type="RefSeq" id="XP_001031822.1">
    <property type="nucleotide sequence ID" value="XM_001031822.1"/>
</dbReference>
<dbReference type="AlphaFoldDB" id="I7MFR6"/>